<dbReference type="PROSITE" id="PS51787">
    <property type="entry name" value="LON_N"/>
    <property type="match status" value="1"/>
</dbReference>
<reference evidence="8" key="2">
    <citation type="submission" date="2025-09" db="UniProtKB">
        <authorList>
            <consortium name="Ensembl"/>
        </authorList>
    </citation>
    <scope>IDENTIFICATION</scope>
</reference>
<evidence type="ECO:0000313" key="9">
    <source>
        <dbReference type="Proteomes" id="UP000261340"/>
    </source>
</evidence>
<evidence type="ECO:0000256" key="2">
    <source>
        <dbReference type="ARBA" id="ARBA00022771"/>
    </source>
</evidence>
<dbReference type="GO" id="GO:0008270">
    <property type="term" value="F:zinc ion binding"/>
    <property type="evidence" value="ECO:0007669"/>
    <property type="project" value="UniProtKB-KW"/>
</dbReference>
<dbReference type="InterPro" id="IPR015947">
    <property type="entry name" value="PUA-like_sf"/>
</dbReference>
<dbReference type="Ensembl" id="ENSACIT00000013270.1">
    <property type="protein sequence ID" value="ENSACIP00000012909.1"/>
    <property type="gene ID" value="ENSACIG00000010040.1"/>
</dbReference>
<keyword evidence="1" id="KW-0479">Metal-binding</keyword>
<dbReference type="AlphaFoldDB" id="A0A3Q0RKS9"/>
<protein>
    <submittedName>
        <fullName evidence="8">LON peptidase N-terminal domain and ring finger 1</fullName>
    </submittedName>
</protein>
<feature type="region of interest" description="Disordered" evidence="5">
    <location>
        <begin position="317"/>
        <end position="341"/>
    </location>
</feature>
<feature type="domain" description="RING-type" evidence="6">
    <location>
        <begin position="399"/>
        <end position="437"/>
    </location>
</feature>
<dbReference type="STRING" id="61819.ENSACIP00000012909"/>
<dbReference type="PANTHER" id="PTHR23327:SF4">
    <property type="entry name" value="LON PEPTIDASE N-TERMINAL DOMAIN AND RING FINGER PROTEIN 1"/>
    <property type="match status" value="1"/>
</dbReference>
<dbReference type="FunFam" id="2.30.130.40:FF:000005">
    <property type="entry name" value="LON peptidase N-terminal domain and ring finger 1"/>
    <property type="match status" value="1"/>
</dbReference>
<dbReference type="PANTHER" id="PTHR23327">
    <property type="entry name" value="RING FINGER PROTEIN 127"/>
    <property type="match status" value="1"/>
</dbReference>
<accession>A0A3Q0RKS9</accession>
<name>A0A3Q0RKS9_AMPCI</name>
<dbReference type="Pfam" id="PF13923">
    <property type="entry name" value="zf-C3HC4_2"/>
    <property type="match status" value="1"/>
</dbReference>
<evidence type="ECO:0000256" key="1">
    <source>
        <dbReference type="ARBA" id="ARBA00022723"/>
    </source>
</evidence>
<dbReference type="CDD" id="cd16513">
    <property type="entry name" value="RING-HC_LONFs_rpt1"/>
    <property type="match status" value="1"/>
</dbReference>
<dbReference type="Pfam" id="PF02190">
    <property type="entry name" value="LON_substr_bdg"/>
    <property type="match status" value="1"/>
</dbReference>
<feature type="domain" description="RING-type" evidence="6">
    <location>
        <begin position="108"/>
        <end position="144"/>
    </location>
</feature>
<sequence length="689" mass="78193">MSVKPQEEDALEERSAFFIGADSDISEEEDHHELILQKANALASENCLREAIDWFSAAMRYSPVRPEQLSTFVDCILHNFKRKATGPDALSGRSLDAEESSREDALDCPNCHCFLGEPVTVACGHSYCKRCLHRRLLSKCKLCSEHVRGEEKVNVILCGLLSKWFPEEVKKSKKITEVDALCRRKRFREAVELATDTTAVARLSRAEAYVGLKQYRQALEDTEFCPQSSCSAEVGHSLILQEFVMDESLQVFLHCLAVDEDFPCAKRQVEKILCDLLSPGGENVKVGLRETTQNALPHLRSKTLVADAQAQLQSLERPGLSRAHSLRSHSSNSGEEGLKRVWSAPQLGDQDKGSLLKRKLSVSDVESRVVDSGSSKHKKQGESVFYFPEDLLDPSDLECSLCMRLFYEPVTTPCGHTFCKNCLERCLDHMPQCPLCKESLKEYLACRKFKVTIVLDMLIKQYLCQEYGDRAKTHQEETRELSDLTKNVPVFVCTMAYPTVPCPLHVFEPRYRLMIRRCMDTGTQQFGMCISDPQKGFADYGCMLIIRSVHFLPDGRSVVDTIGGKRFRVLSRGMKDGYSTADIEHLEDNGEELARLQELHDAVYEQARDWFQNLKIRFHNQILQHFGPMPEREADIQATPNGPACCWWLLAVLPIDPRYQLSVLSMTSLRERLVKIQHILTYLQSIPNN</sequence>
<dbReference type="GeneTree" id="ENSGT00440000033329"/>
<dbReference type="Gene3D" id="2.30.130.40">
    <property type="entry name" value="LON domain-like"/>
    <property type="match status" value="1"/>
</dbReference>
<dbReference type="PROSITE" id="PS50089">
    <property type="entry name" value="ZF_RING_2"/>
    <property type="match status" value="2"/>
</dbReference>
<dbReference type="InterPro" id="IPR017907">
    <property type="entry name" value="Znf_RING_CS"/>
</dbReference>
<evidence type="ECO:0000259" key="7">
    <source>
        <dbReference type="PROSITE" id="PS51787"/>
    </source>
</evidence>
<dbReference type="InterPro" id="IPR001841">
    <property type="entry name" value="Znf_RING"/>
</dbReference>
<reference evidence="8" key="1">
    <citation type="submission" date="2025-08" db="UniProtKB">
        <authorList>
            <consortium name="Ensembl"/>
        </authorList>
    </citation>
    <scope>IDENTIFICATION</scope>
</reference>
<dbReference type="SUPFAM" id="SSF48452">
    <property type="entry name" value="TPR-like"/>
    <property type="match status" value="1"/>
</dbReference>
<dbReference type="CDD" id="cd16514">
    <property type="entry name" value="RING-HC_LONFs_rpt2"/>
    <property type="match status" value="1"/>
</dbReference>
<keyword evidence="2 4" id="KW-0863">Zinc-finger</keyword>
<dbReference type="SUPFAM" id="SSF88697">
    <property type="entry name" value="PUA domain-like"/>
    <property type="match status" value="1"/>
</dbReference>
<feature type="domain" description="Lon N-terminal" evidence="7">
    <location>
        <begin position="478"/>
        <end position="684"/>
    </location>
</feature>
<dbReference type="InterPro" id="IPR046336">
    <property type="entry name" value="Lon_prtase_N_sf"/>
</dbReference>
<dbReference type="SMART" id="SM00464">
    <property type="entry name" value="LON"/>
    <property type="match status" value="1"/>
</dbReference>
<evidence type="ECO:0000256" key="5">
    <source>
        <dbReference type="SAM" id="MobiDB-lite"/>
    </source>
</evidence>
<proteinExistence type="predicted"/>
<dbReference type="SMART" id="SM00184">
    <property type="entry name" value="RING"/>
    <property type="match status" value="2"/>
</dbReference>
<dbReference type="InterPro" id="IPR011990">
    <property type="entry name" value="TPR-like_helical_dom_sf"/>
</dbReference>
<keyword evidence="9" id="KW-1185">Reference proteome</keyword>
<keyword evidence="3" id="KW-0862">Zinc</keyword>
<dbReference type="InterPro" id="IPR013083">
    <property type="entry name" value="Znf_RING/FYVE/PHD"/>
</dbReference>
<dbReference type="GO" id="GO:0005737">
    <property type="term" value="C:cytoplasm"/>
    <property type="evidence" value="ECO:0007669"/>
    <property type="project" value="UniProtKB-ARBA"/>
</dbReference>
<organism evidence="8 9">
    <name type="scientific">Amphilophus citrinellus</name>
    <name type="common">Midas cichlid</name>
    <name type="synonym">Cichlasoma citrinellum</name>
    <dbReference type="NCBI Taxonomy" id="61819"/>
    <lineage>
        <taxon>Eukaryota</taxon>
        <taxon>Metazoa</taxon>
        <taxon>Chordata</taxon>
        <taxon>Craniata</taxon>
        <taxon>Vertebrata</taxon>
        <taxon>Euteleostomi</taxon>
        <taxon>Actinopterygii</taxon>
        <taxon>Neopterygii</taxon>
        <taxon>Teleostei</taxon>
        <taxon>Neoteleostei</taxon>
        <taxon>Acanthomorphata</taxon>
        <taxon>Ovalentaria</taxon>
        <taxon>Cichlomorphae</taxon>
        <taxon>Cichliformes</taxon>
        <taxon>Cichlidae</taxon>
        <taxon>New World cichlids</taxon>
        <taxon>Cichlasomatinae</taxon>
        <taxon>Heroini</taxon>
        <taxon>Amphilophus</taxon>
    </lineage>
</organism>
<dbReference type="Proteomes" id="UP000261340">
    <property type="component" value="Unplaced"/>
</dbReference>
<dbReference type="InterPro" id="IPR003111">
    <property type="entry name" value="Lon_prtase_N"/>
</dbReference>
<feature type="compositionally biased region" description="Low complexity" evidence="5">
    <location>
        <begin position="320"/>
        <end position="333"/>
    </location>
</feature>
<dbReference type="PROSITE" id="PS00518">
    <property type="entry name" value="ZF_RING_1"/>
    <property type="match status" value="2"/>
</dbReference>
<evidence type="ECO:0000256" key="4">
    <source>
        <dbReference type="PROSITE-ProRule" id="PRU00175"/>
    </source>
</evidence>
<dbReference type="GO" id="GO:0061630">
    <property type="term" value="F:ubiquitin protein ligase activity"/>
    <property type="evidence" value="ECO:0007669"/>
    <property type="project" value="TreeGrafter"/>
</dbReference>
<evidence type="ECO:0000256" key="3">
    <source>
        <dbReference type="ARBA" id="ARBA00022833"/>
    </source>
</evidence>
<evidence type="ECO:0000259" key="6">
    <source>
        <dbReference type="PROSITE" id="PS50089"/>
    </source>
</evidence>
<dbReference type="Gene3D" id="3.30.40.10">
    <property type="entry name" value="Zinc/RING finger domain, C3HC4 (zinc finger)"/>
    <property type="match status" value="2"/>
</dbReference>
<dbReference type="SUPFAM" id="SSF57850">
    <property type="entry name" value="RING/U-box"/>
    <property type="match status" value="2"/>
</dbReference>
<evidence type="ECO:0000313" key="8">
    <source>
        <dbReference type="Ensembl" id="ENSACIP00000012909.1"/>
    </source>
</evidence>